<dbReference type="InterPro" id="IPR014718">
    <property type="entry name" value="GH-type_carb-bd"/>
</dbReference>
<evidence type="ECO:0008006" key="3">
    <source>
        <dbReference type="Google" id="ProtNLM"/>
    </source>
</evidence>
<dbReference type="EMBL" id="JAATLJ010000003">
    <property type="protein sequence ID" value="NIZ41463.1"/>
    <property type="molecule type" value="Genomic_DNA"/>
</dbReference>
<dbReference type="Gene3D" id="2.70.98.10">
    <property type="match status" value="2"/>
</dbReference>
<dbReference type="GO" id="GO:0030246">
    <property type="term" value="F:carbohydrate binding"/>
    <property type="evidence" value="ECO:0007669"/>
    <property type="project" value="InterPro"/>
</dbReference>
<comment type="caution">
    <text evidence="1">The sequence shown here is derived from an EMBL/GenBank/DDBJ whole genome shotgun (WGS) entry which is preliminary data.</text>
</comment>
<dbReference type="InterPro" id="IPR008183">
    <property type="entry name" value="Aldose_1/G6P_1-epimerase"/>
</dbReference>
<organism evidence="1 2">
    <name type="scientific">Entomospira entomophila</name>
    <dbReference type="NCBI Taxonomy" id="2719988"/>
    <lineage>
        <taxon>Bacteria</taxon>
        <taxon>Pseudomonadati</taxon>
        <taxon>Spirochaetota</taxon>
        <taxon>Spirochaetia</taxon>
        <taxon>Spirochaetales</taxon>
        <taxon>Spirochaetaceae</taxon>
        <taxon>Entomospira</taxon>
    </lineage>
</organism>
<accession>A0A968GA82</accession>
<sequence length="329" mass="37448">MKIKRESCTVADRQAHRIWLCNDSGEFVELLNYGARICRIYLKNRSGVGKNVLKSLASPEDYASDAHAIGAIQGPYCTTLDMDHPTLFSDSFWTIENEFVDEQQALVEFSLEYYLEQADTWQKVYVEVSFSAERALHISYRLQANDRLLFNPYHQLYWNLSDQEAGSIYHHHLQISSDWLLEENEDCIPTGGQKALSILPHYDFMQTKQLCQVLGKKEAGKCCMNGSILRGGYWLRSLSTEDVQVDLSHHGSGRRLQILSNNHVALVAIKSGLWHSDAKVTPKHLEDQGLLLAVLSPPIDELAQRFPAYNIVEAKKTKVVQVHYLLPLL</sequence>
<protein>
    <recommendedName>
        <fullName evidence="3">Aldose 1-epimerase</fullName>
    </recommendedName>
</protein>
<dbReference type="Proteomes" id="UP000711995">
    <property type="component" value="Unassembled WGS sequence"/>
</dbReference>
<reference evidence="1 2" key="1">
    <citation type="submission" date="2020-03" db="EMBL/GenBank/DDBJ databases">
        <title>Spirochaetal bacteria isolated from arthropods constitute a novel genus Entomospira genus novum within the order Spirochaetales.</title>
        <authorList>
            <person name="Grana-Miraglia L."/>
            <person name="Sikutova S."/>
            <person name="Fingerle V."/>
            <person name="Sing A."/>
            <person name="Castillo-Ramirez S."/>
            <person name="Margos G."/>
            <person name="Rudolf I."/>
        </authorList>
    </citation>
    <scope>NUCLEOTIDE SEQUENCE [LARGE SCALE GENOMIC DNA]</scope>
    <source>
        <strain evidence="1 2">BR193</strain>
    </source>
</reference>
<dbReference type="AlphaFoldDB" id="A0A968GA82"/>
<dbReference type="InterPro" id="IPR011013">
    <property type="entry name" value="Gal_mutarotase_sf_dom"/>
</dbReference>
<evidence type="ECO:0000313" key="2">
    <source>
        <dbReference type="Proteomes" id="UP000711995"/>
    </source>
</evidence>
<dbReference type="GO" id="GO:0033499">
    <property type="term" value="P:galactose catabolic process via UDP-galactose, Leloir pathway"/>
    <property type="evidence" value="ECO:0007669"/>
    <property type="project" value="TreeGrafter"/>
</dbReference>
<dbReference type="GO" id="GO:0006006">
    <property type="term" value="P:glucose metabolic process"/>
    <property type="evidence" value="ECO:0007669"/>
    <property type="project" value="TreeGrafter"/>
</dbReference>
<keyword evidence="2" id="KW-1185">Reference proteome</keyword>
<dbReference type="GO" id="GO:0004034">
    <property type="term" value="F:aldose 1-epimerase activity"/>
    <property type="evidence" value="ECO:0007669"/>
    <property type="project" value="TreeGrafter"/>
</dbReference>
<gene>
    <name evidence="1" type="ORF">HCT14_08075</name>
</gene>
<dbReference type="RefSeq" id="WP_167701084.1">
    <property type="nucleotide sequence ID" value="NZ_CP118176.1"/>
</dbReference>
<dbReference type="PANTHER" id="PTHR10091:SF0">
    <property type="entry name" value="GALACTOSE MUTAROTASE"/>
    <property type="match status" value="1"/>
</dbReference>
<name>A0A968GA82_9SPIO</name>
<evidence type="ECO:0000313" key="1">
    <source>
        <dbReference type="EMBL" id="NIZ41463.1"/>
    </source>
</evidence>
<dbReference type="PANTHER" id="PTHR10091">
    <property type="entry name" value="ALDOSE-1-EPIMERASE"/>
    <property type="match status" value="1"/>
</dbReference>
<dbReference type="Pfam" id="PF01263">
    <property type="entry name" value="Aldose_epim"/>
    <property type="match status" value="1"/>
</dbReference>
<proteinExistence type="predicted"/>
<dbReference type="SUPFAM" id="SSF74650">
    <property type="entry name" value="Galactose mutarotase-like"/>
    <property type="match status" value="1"/>
</dbReference>